<evidence type="ECO:0000256" key="12">
    <source>
        <dbReference type="SAM" id="Phobius"/>
    </source>
</evidence>
<evidence type="ECO:0000256" key="3">
    <source>
        <dbReference type="ARBA" id="ARBA00008370"/>
    </source>
</evidence>
<evidence type="ECO:0000256" key="9">
    <source>
        <dbReference type="ARBA" id="ARBA00023128"/>
    </source>
</evidence>
<evidence type="ECO:0000313" key="13">
    <source>
        <dbReference type="EMBL" id="CAG8477657.1"/>
    </source>
</evidence>
<proteinExistence type="inferred from homology"/>
<evidence type="ECO:0000256" key="2">
    <source>
        <dbReference type="ARBA" id="ARBA00004434"/>
    </source>
</evidence>
<feature type="transmembrane region" description="Helical" evidence="12">
    <location>
        <begin position="142"/>
        <end position="163"/>
    </location>
</feature>
<keyword evidence="6 12" id="KW-0812">Transmembrane</keyword>
<comment type="caution">
    <text evidence="13">The sequence shown here is derived from an EMBL/GenBank/DDBJ whole genome shotgun (WGS) entry which is preliminary data.</text>
</comment>
<evidence type="ECO:0000256" key="10">
    <source>
        <dbReference type="ARBA" id="ARBA00023136"/>
    </source>
</evidence>
<dbReference type="AlphaFoldDB" id="A0A9N8WAF2"/>
<gene>
    <name evidence="13" type="ORF">AMORRO_LOCUS2153</name>
</gene>
<evidence type="ECO:0000256" key="1">
    <source>
        <dbReference type="ARBA" id="ARBA00002490"/>
    </source>
</evidence>
<keyword evidence="8 12" id="KW-1133">Transmembrane helix</keyword>
<protein>
    <recommendedName>
        <fullName evidence="4">Cytochrome c oxidase assembly protein COX16, mitochondrial</fullName>
    </recommendedName>
    <alternativeName>
        <fullName evidence="5">Cytochrome c oxidase assembly protein cox16, mitochondrial</fullName>
    </alternativeName>
</protein>
<dbReference type="OrthoDB" id="5516033at2759"/>
<reference evidence="13" key="1">
    <citation type="submission" date="2021-06" db="EMBL/GenBank/DDBJ databases">
        <authorList>
            <person name="Kallberg Y."/>
            <person name="Tangrot J."/>
            <person name="Rosling A."/>
        </authorList>
    </citation>
    <scope>NUCLEOTIDE SEQUENCE</scope>
    <source>
        <strain evidence="13">CL551</strain>
    </source>
</reference>
<evidence type="ECO:0000256" key="4">
    <source>
        <dbReference type="ARBA" id="ARBA00015368"/>
    </source>
</evidence>
<dbReference type="PANTHER" id="PTHR17130:SF14">
    <property type="entry name" value="CYTOCHROME C OXIDASE ASSEMBLY PROTEIN COX16 HOMOLOG, MITOCHONDRIAL"/>
    <property type="match status" value="1"/>
</dbReference>
<feature type="transmembrane region" description="Helical" evidence="12">
    <location>
        <begin position="21"/>
        <end position="44"/>
    </location>
</feature>
<dbReference type="InterPro" id="IPR020164">
    <property type="entry name" value="Cyt_c_Oxase_assmbl_COX16"/>
</dbReference>
<comment type="similarity">
    <text evidence="3">Belongs to the COX16 family.</text>
</comment>
<comment type="subcellular location">
    <subcellularLocation>
        <location evidence="2">Mitochondrion inner membrane</location>
        <topology evidence="2">Single-pass membrane protein</topology>
    </subcellularLocation>
</comment>
<evidence type="ECO:0000256" key="6">
    <source>
        <dbReference type="ARBA" id="ARBA00022692"/>
    </source>
</evidence>
<evidence type="ECO:0000256" key="5">
    <source>
        <dbReference type="ARBA" id="ARBA00019222"/>
    </source>
</evidence>
<dbReference type="GO" id="GO:0005743">
    <property type="term" value="C:mitochondrial inner membrane"/>
    <property type="evidence" value="ECO:0007669"/>
    <property type="project" value="UniProtKB-SubCell"/>
</dbReference>
<feature type="compositionally biased region" description="Polar residues" evidence="11">
    <location>
        <begin position="116"/>
        <end position="126"/>
    </location>
</feature>
<evidence type="ECO:0000256" key="8">
    <source>
        <dbReference type="ARBA" id="ARBA00022989"/>
    </source>
</evidence>
<feature type="region of interest" description="Disordered" evidence="11">
    <location>
        <begin position="97"/>
        <end position="126"/>
    </location>
</feature>
<keyword evidence="7" id="KW-0999">Mitochondrion inner membrane</keyword>
<evidence type="ECO:0000313" key="14">
    <source>
        <dbReference type="Proteomes" id="UP000789342"/>
    </source>
</evidence>
<name>A0A9N8WAF2_9GLOM</name>
<dbReference type="Pfam" id="PF14138">
    <property type="entry name" value="COX16"/>
    <property type="match status" value="1"/>
</dbReference>
<keyword evidence="9" id="KW-0496">Mitochondrion</keyword>
<organism evidence="13 14">
    <name type="scientific">Acaulospora morrowiae</name>
    <dbReference type="NCBI Taxonomy" id="94023"/>
    <lineage>
        <taxon>Eukaryota</taxon>
        <taxon>Fungi</taxon>
        <taxon>Fungi incertae sedis</taxon>
        <taxon>Mucoromycota</taxon>
        <taxon>Glomeromycotina</taxon>
        <taxon>Glomeromycetes</taxon>
        <taxon>Diversisporales</taxon>
        <taxon>Acaulosporaceae</taxon>
        <taxon>Acaulospora</taxon>
    </lineage>
</organism>
<comment type="function">
    <text evidence="1">Required for the assembly of the mitochondrial respiratory chain complex IV (CIV), also known as cytochrome c oxidase. May participate in merging the COX1 and COX2 assembly lines.</text>
</comment>
<evidence type="ECO:0000256" key="7">
    <source>
        <dbReference type="ARBA" id="ARBA00022792"/>
    </source>
</evidence>
<dbReference type="PANTHER" id="PTHR17130">
    <property type="entry name" value="MITOCHONDRIAL OUTER MEMBRANE PROTEIN 25"/>
    <property type="match status" value="1"/>
</dbReference>
<evidence type="ECO:0000256" key="11">
    <source>
        <dbReference type="SAM" id="MobiDB-lite"/>
    </source>
</evidence>
<dbReference type="GO" id="GO:0033617">
    <property type="term" value="P:mitochondrial respiratory chain complex IV assembly"/>
    <property type="evidence" value="ECO:0007669"/>
    <property type="project" value="TreeGrafter"/>
</dbReference>
<keyword evidence="14" id="KW-1185">Reference proteome</keyword>
<dbReference type="Proteomes" id="UP000789342">
    <property type="component" value="Unassembled WGS sequence"/>
</dbReference>
<keyword evidence="10 12" id="KW-0472">Membrane</keyword>
<sequence>MPQFLRKPFYKPPAHQVIRKHSFVLFGLPLILAVVSGSFALSYLTQTRYDVHENKVKKVSKEEQLKINKGRRKVNLQEEYWKLQEIGKQDWESKRVERPEGAFNVNSEASNDELTRASSGESVGPSSVNEVEAEQIGLNENALLTVVAVVAVIILVTLTVAWCDADAEEGDQKGEGIRTVTDKDDNFIQTNITKFVF</sequence>
<dbReference type="EMBL" id="CAJVPV010000887">
    <property type="protein sequence ID" value="CAG8477657.1"/>
    <property type="molecule type" value="Genomic_DNA"/>
</dbReference>
<accession>A0A9N8WAF2</accession>